<evidence type="ECO:0000259" key="5">
    <source>
        <dbReference type="PROSITE" id="PS50002"/>
    </source>
</evidence>
<dbReference type="InterPro" id="IPR051228">
    <property type="entry name" value="NADPH_Oxidase/PX-Domain"/>
</dbReference>
<evidence type="ECO:0000313" key="9">
    <source>
        <dbReference type="EMBL" id="PLW35307.1"/>
    </source>
</evidence>
<sequence>MNKGNTTTSSNLPSSRSQLFSLDPFARDAANSAPLGSPPTLVIRATSDYTARNALELSFQAGEFFHVTDLFTDDDGAPWFQAENPLKFIRGIVPTHLFVKYGPSRPSKLLAIEKCSHRRYPMSQLFLAFSRDKAFMPSTQSTPPLREQGPSKLQSSGTAEPKPCNARYQSLFGTMKYNFVAERSDELSARYGEPLIVIAHSAQEWFVVKPIGRLGGPGFIPASYLELQEIKTCRSVSSVQAQKLIPNVEEWKKRVARYKACSVDLGVIAAVNSETSNAKSQDPVDCSLQEPEASSESHTTVSDEPAAQNQPIASDDQEPSSHYPALDEEDSFVIDWRERQAAFIQCAQDDDGLSLVEEEEEDEITSRARIKKRYGTLHTVKVTSFHREHGEFWYQVHAHFQNPNDEAQRRRGLILYRLEAHFATLETDLKSELQNTDQTPPKLISAPPPEDEMACARRLEELRYYVEELCGSSELVRTSEAICEFLSHRQGDMEYDRDADTASIESTQSNSHLKPPTQQSPSEANKHSTGETLRQTLTIPELMEIGEDVLNWMASCDASPNEADFAFEEPSYSTQPSSIGTPSPCPSLHIKKSREFSSKSPATDISSIPETCNSR</sequence>
<keyword evidence="1 3" id="KW-0728">SH3 domain</keyword>
<evidence type="ECO:0000313" key="10">
    <source>
        <dbReference type="Proteomes" id="UP000235388"/>
    </source>
</evidence>
<dbReference type="Proteomes" id="UP000235392">
    <property type="component" value="Unassembled WGS sequence"/>
</dbReference>
<dbReference type="PROSITE" id="PS50002">
    <property type="entry name" value="SH3"/>
    <property type="match status" value="2"/>
</dbReference>
<feature type="region of interest" description="Disordered" evidence="4">
    <location>
        <begin position="569"/>
        <end position="615"/>
    </location>
</feature>
<dbReference type="EMBL" id="PGCI01000668">
    <property type="protein sequence ID" value="PLW22307.1"/>
    <property type="molecule type" value="Genomic_DNA"/>
</dbReference>
<protein>
    <recommendedName>
        <fullName evidence="5">SH3 domain-containing protein</fullName>
    </recommendedName>
</protein>
<feature type="domain" description="SH3" evidence="5">
    <location>
        <begin position="168"/>
        <end position="230"/>
    </location>
</feature>
<evidence type="ECO:0000256" key="1">
    <source>
        <dbReference type="ARBA" id="ARBA00022443"/>
    </source>
</evidence>
<evidence type="ECO:0000313" key="8">
    <source>
        <dbReference type="EMBL" id="PLW34189.1"/>
    </source>
</evidence>
<evidence type="ECO:0000256" key="3">
    <source>
        <dbReference type="PROSITE-ProRule" id="PRU00192"/>
    </source>
</evidence>
<name>A0A2N5T9W8_9BASI</name>
<keyword evidence="2" id="KW-0677">Repeat</keyword>
<feature type="region of interest" description="Disordered" evidence="4">
    <location>
        <begin position="496"/>
        <end position="533"/>
    </location>
</feature>
<dbReference type="GO" id="GO:0000747">
    <property type="term" value="P:conjugation with cellular fusion"/>
    <property type="evidence" value="ECO:0007669"/>
    <property type="project" value="TreeGrafter"/>
</dbReference>
<dbReference type="STRING" id="200324.A0A2N5T9W8"/>
<accession>A0A2N5T9W8</accession>
<dbReference type="EMBL" id="PGCJ01000260">
    <property type="protein sequence ID" value="PLW35307.1"/>
    <property type="molecule type" value="Genomic_DNA"/>
</dbReference>
<dbReference type="InterPro" id="IPR036871">
    <property type="entry name" value="PX_dom_sf"/>
</dbReference>
<dbReference type="EMBL" id="PGCI01000203">
    <property type="protein sequence ID" value="PLW34189.1"/>
    <property type="molecule type" value="Genomic_DNA"/>
</dbReference>
<dbReference type="InterPro" id="IPR001452">
    <property type="entry name" value="SH3_domain"/>
</dbReference>
<dbReference type="GO" id="GO:0005737">
    <property type="term" value="C:cytoplasm"/>
    <property type="evidence" value="ECO:0007669"/>
    <property type="project" value="TreeGrafter"/>
</dbReference>
<evidence type="ECO:0000313" key="11">
    <source>
        <dbReference type="Proteomes" id="UP000235392"/>
    </source>
</evidence>
<feature type="region of interest" description="Disordered" evidence="4">
    <location>
        <begin position="276"/>
        <end position="324"/>
    </location>
</feature>
<dbReference type="EMBL" id="PGCJ01000969">
    <property type="protein sequence ID" value="PLW12851.1"/>
    <property type="molecule type" value="Genomic_DNA"/>
</dbReference>
<dbReference type="PANTHER" id="PTHR15706">
    <property type="entry name" value="SH3 MULTIPLE DOMAIN"/>
    <property type="match status" value="1"/>
</dbReference>
<dbReference type="AlphaFoldDB" id="A0A2N5T9W8"/>
<evidence type="ECO:0000256" key="2">
    <source>
        <dbReference type="ARBA" id="ARBA00022737"/>
    </source>
</evidence>
<dbReference type="Proteomes" id="UP000235388">
    <property type="component" value="Unassembled WGS sequence"/>
</dbReference>
<dbReference type="InterPro" id="IPR036028">
    <property type="entry name" value="SH3-like_dom_sf"/>
</dbReference>
<feature type="domain" description="SH3" evidence="5">
    <location>
        <begin position="38"/>
        <end position="103"/>
    </location>
</feature>
<dbReference type="PANTHER" id="PTHR15706:SF2">
    <property type="entry name" value="SH3 AND PX DOMAIN-CONTAINING PROTEIN 2A"/>
    <property type="match status" value="1"/>
</dbReference>
<dbReference type="Pfam" id="PF00018">
    <property type="entry name" value="SH3_1"/>
    <property type="match status" value="2"/>
</dbReference>
<reference evidence="10 11" key="1">
    <citation type="submission" date="2017-11" db="EMBL/GenBank/DDBJ databases">
        <title>De novo assembly and phasing of dikaryotic genomes from two isolates of Puccinia coronata f. sp. avenae, the causal agent of oat crown rust.</title>
        <authorList>
            <person name="Miller M.E."/>
            <person name="Zhang Y."/>
            <person name="Omidvar V."/>
            <person name="Sperschneider J."/>
            <person name="Schwessinger B."/>
            <person name="Raley C."/>
            <person name="Palmer J.M."/>
            <person name="Garnica D."/>
            <person name="Upadhyaya N."/>
            <person name="Rathjen J."/>
            <person name="Taylor J.M."/>
            <person name="Park R.F."/>
            <person name="Dodds P.N."/>
            <person name="Hirsch C.D."/>
            <person name="Kianian S.F."/>
            <person name="Figueroa M."/>
        </authorList>
    </citation>
    <scope>NUCLEOTIDE SEQUENCE [LARGE SCALE GENOMIC DNA]</scope>
    <source>
        <strain evidence="6">12NC29</strain>
        <strain evidence="7">12SD80</strain>
    </source>
</reference>
<comment type="caution">
    <text evidence="7">The sequence shown here is derived from an EMBL/GenBank/DDBJ whole genome shotgun (WGS) entry which is preliminary data.</text>
</comment>
<dbReference type="GO" id="GO:0043332">
    <property type="term" value="C:mating projection tip"/>
    <property type="evidence" value="ECO:0007669"/>
    <property type="project" value="TreeGrafter"/>
</dbReference>
<dbReference type="SUPFAM" id="SSF50044">
    <property type="entry name" value="SH3-domain"/>
    <property type="match status" value="2"/>
</dbReference>
<evidence type="ECO:0000313" key="6">
    <source>
        <dbReference type="EMBL" id="PLW12851.1"/>
    </source>
</evidence>
<gene>
    <name evidence="9" type="ORF">PCANC_16425</name>
    <name evidence="6" type="ORF">PCANC_19194</name>
    <name evidence="8" type="ORF">PCASD_13309</name>
    <name evidence="7" type="ORF">PCASD_15307</name>
</gene>
<organism evidence="7 11">
    <name type="scientific">Puccinia coronata f. sp. avenae</name>
    <dbReference type="NCBI Taxonomy" id="200324"/>
    <lineage>
        <taxon>Eukaryota</taxon>
        <taxon>Fungi</taxon>
        <taxon>Dikarya</taxon>
        <taxon>Basidiomycota</taxon>
        <taxon>Pucciniomycotina</taxon>
        <taxon>Pucciniomycetes</taxon>
        <taxon>Pucciniales</taxon>
        <taxon>Pucciniaceae</taxon>
        <taxon>Puccinia</taxon>
    </lineage>
</organism>
<dbReference type="SMART" id="SM00326">
    <property type="entry name" value="SH3"/>
    <property type="match status" value="2"/>
</dbReference>
<feature type="compositionally biased region" description="Polar residues" evidence="4">
    <location>
        <begin position="571"/>
        <end position="581"/>
    </location>
</feature>
<feature type="compositionally biased region" description="Polar residues" evidence="4">
    <location>
        <begin position="292"/>
        <end position="312"/>
    </location>
</feature>
<feature type="region of interest" description="Disordered" evidence="4">
    <location>
        <begin position="137"/>
        <end position="162"/>
    </location>
</feature>
<dbReference type="Gene3D" id="2.30.30.40">
    <property type="entry name" value="SH3 Domains"/>
    <property type="match status" value="2"/>
</dbReference>
<dbReference type="SUPFAM" id="SSF64268">
    <property type="entry name" value="PX domain"/>
    <property type="match status" value="1"/>
</dbReference>
<evidence type="ECO:0000313" key="7">
    <source>
        <dbReference type="EMBL" id="PLW22307.1"/>
    </source>
</evidence>
<dbReference type="OrthoDB" id="548867at2759"/>
<proteinExistence type="predicted"/>
<feature type="compositionally biased region" description="Polar residues" evidence="4">
    <location>
        <begin position="598"/>
        <end position="615"/>
    </location>
</feature>
<feature type="compositionally biased region" description="Polar residues" evidence="4">
    <location>
        <begin position="503"/>
        <end position="523"/>
    </location>
</feature>
<dbReference type="GO" id="GO:0035091">
    <property type="term" value="F:phosphatidylinositol binding"/>
    <property type="evidence" value="ECO:0007669"/>
    <property type="project" value="InterPro"/>
</dbReference>
<evidence type="ECO:0000256" key="4">
    <source>
        <dbReference type="SAM" id="MobiDB-lite"/>
    </source>
</evidence>
<keyword evidence="10" id="KW-1185">Reference proteome</keyword>
<dbReference type="Gene3D" id="3.30.1520.10">
    <property type="entry name" value="Phox-like domain"/>
    <property type="match status" value="1"/>
</dbReference>
<dbReference type="GO" id="GO:0030674">
    <property type="term" value="F:protein-macromolecule adaptor activity"/>
    <property type="evidence" value="ECO:0007669"/>
    <property type="project" value="TreeGrafter"/>
</dbReference>